<dbReference type="PANTHER" id="PTHR34144:SF7">
    <property type="entry name" value="EXPORT PROTEIN (CAP59), PUTATIVE (AFU_ORTHOLOGUE AFUA_7G05020)-RELATED"/>
    <property type="match status" value="1"/>
</dbReference>
<name>A0A7R7ZKX1_ASPCH</name>
<organism evidence="1 2">
    <name type="scientific">Aspergillus chevalieri</name>
    <name type="common">Eurotium chevalieri</name>
    <dbReference type="NCBI Taxonomy" id="182096"/>
    <lineage>
        <taxon>Eukaryota</taxon>
        <taxon>Fungi</taxon>
        <taxon>Dikarya</taxon>
        <taxon>Ascomycota</taxon>
        <taxon>Pezizomycotina</taxon>
        <taxon>Eurotiomycetes</taxon>
        <taxon>Eurotiomycetidae</taxon>
        <taxon>Eurotiales</taxon>
        <taxon>Aspergillaceae</taxon>
        <taxon>Aspergillus</taxon>
        <taxon>Aspergillus subgen. Aspergillus</taxon>
    </lineage>
</organism>
<dbReference type="PANTHER" id="PTHR34144">
    <property type="entry name" value="CHROMOSOME 8, WHOLE GENOME SHOTGUN SEQUENCE"/>
    <property type="match status" value="1"/>
</dbReference>
<accession>A0A7R7ZKX1</accession>
<dbReference type="AlphaFoldDB" id="A0A7R7ZKX1"/>
<keyword evidence="2" id="KW-1185">Reference proteome</keyword>
<dbReference type="EMBL" id="AP024417">
    <property type="protein sequence ID" value="BCR85833.1"/>
    <property type="molecule type" value="Genomic_DNA"/>
</dbReference>
<reference evidence="1" key="1">
    <citation type="submission" date="2021-01" db="EMBL/GenBank/DDBJ databases">
        <authorList>
            <consortium name="Aspergillus chevalieri M1 genome sequencing consortium"/>
            <person name="Kazuki M."/>
            <person name="Futagami T."/>
        </authorList>
    </citation>
    <scope>NUCLEOTIDE SEQUENCE</scope>
    <source>
        <strain evidence="1">M1</strain>
    </source>
</reference>
<reference evidence="1" key="2">
    <citation type="submission" date="2021-02" db="EMBL/GenBank/DDBJ databases">
        <title>Aspergillus chevalieri M1 genome sequence.</title>
        <authorList>
            <person name="Kadooka C."/>
            <person name="Mori K."/>
            <person name="Futagami T."/>
        </authorList>
    </citation>
    <scope>NUCLEOTIDE SEQUENCE</scope>
    <source>
        <strain evidence="1">M1</strain>
    </source>
</reference>
<dbReference type="Proteomes" id="UP000637239">
    <property type="component" value="Chromosome 2"/>
</dbReference>
<evidence type="ECO:0000313" key="2">
    <source>
        <dbReference type="Proteomes" id="UP000637239"/>
    </source>
</evidence>
<evidence type="ECO:0008006" key="3">
    <source>
        <dbReference type="Google" id="ProtNLM"/>
    </source>
</evidence>
<evidence type="ECO:0000313" key="1">
    <source>
        <dbReference type="EMBL" id="BCR85833.1"/>
    </source>
</evidence>
<protein>
    <recommendedName>
        <fullName evidence="3">Polysaccharide export protein</fullName>
    </recommendedName>
</protein>
<sequence length="357" mass="40639">MASSARIFIASIHWNDEEVLRSHWNNAVLDLVRALGPDRVFLSIYESGSYDNTKGAIRELDADLEDLDVPRKVVLSDVTHEDDIQAPDAEKGEGWIDTDEGERELRRIPYLARLRNQSLQPLEELARVGVVFDSVLFLNDVVFTPGDVLELLDTNGGDYAAACSLDFSNPPSYYDTFALRDSHGNGHVTHSWPYFRSSTSRRAMKVLAPVPVSSCWNGMVAMPALPFYEHLRFRGISDSLAQSHLEGSECCLIHADNPLALHRETFLNPRVRVGYHGSAYDAVHPVTKWLSPWQIFKGLWANRVLRWMTTDAFKEWRVRSRVRRWEESDGYGESLEPGEFCLINEMHVLKPWGWAHA</sequence>
<dbReference type="KEGG" id="ache:ACHE_21291S"/>
<dbReference type="Pfam" id="PF11735">
    <property type="entry name" value="CAP59_mtransfer"/>
    <property type="match status" value="1"/>
</dbReference>
<dbReference type="GeneID" id="66980192"/>
<gene>
    <name evidence="1" type="ORF">ACHE_21291S</name>
</gene>
<dbReference type="InterPro" id="IPR021047">
    <property type="entry name" value="Mannosyltransferase_CMT1"/>
</dbReference>
<dbReference type="RefSeq" id="XP_043134355.1">
    <property type="nucleotide sequence ID" value="XM_043275358.1"/>
</dbReference>
<proteinExistence type="predicted"/>